<evidence type="ECO:0000313" key="2">
    <source>
        <dbReference type="Proteomes" id="UP000192140"/>
    </source>
</evidence>
<evidence type="ECO:0000313" key="1">
    <source>
        <dbReference type="EMBL" id="CVI62827.1"/>
    </source>
</evidence>
<dbReference type="Gene3D" id="1.20.5.2050">
    <property type="match status" value="1"/>
</dbReference>
<organism evidence="1 2">
    <name type="scientific">Agrobacterium deltaense NCPPB 1641</name>
    <dbReference type="NCBI Taxonomy" id="1183425"/>
    <lineage>
        <taxon>Bacteria</taxon>
        <taxon>Pseudomonadati</taxon>
        <taxon>Pseudomonadota</taxon>
        <taxon>Alphaproteobacteria</taxon>
        <taxon>Hyphomicrobiales</taxon>
        <taxon>Rhizobiaceae</taxon>
        <taxon>Rhizobium/Agrobacterium group</taxon>
        <taxon>Agrobacterium</taxon>
    </lineage>
</organism>
<dbReference type="Proteomes" id="UP000192140">
    <property type="component" value="Unassembled WGS sequence"/>
</dbReference>
<evidence type="ECO:0008006" key="3">
    <source>
        <dbReference type="Google" id="ProtNLM"/>
    </source>
</evidence>
<protein>
    <recommendedName>
        <fullName evidence="3">AP2/ERF domain-containing protein</fullName>
    </recommendedName>
</protein>
<gene>
    <name evidence="1" type="ORF">AGR7A_pAt10124</name>
</gene>
<keyword evidence="2" id="KW-1185">Reference proteome</keyword>
<accession>A0A1S7U7L1</accession>
<sequence>MPVGARPKQTKHDADHYGLRREEAAGAHRGAGWWVSLRRRGHRIVRLFKDSVYGSGDAAYRQARAYRDAIILAIPPATNHEQAVLLRKNNRSGISGVRRVDAADGDVWQATLMTSEGQKRENFSIAKFGEEAAKSMAITQRRKWLKALPVTHLAYAHHAAEVARAQFGDELAPADDVLPKERLDDADIEARVKAINDQFDASRPKRLRVRVKSYMKDRVSIAVSDAGSPARKKLMHLNTRGGAGVEIIEAIKDVMKEAVATVYDQNIWLWFSSEHVNELLDPQTFDIDQGFNVLVIVPEERLRSHAEQRTEAIDYARHEEQTI</sequence>
<comment type="caution">
    <text evidence="1">The sequence shown here is derived from an EMBL/GenBank/DDBJ whole genome shotgun (WGS) entry which is preliminary data.</text>
</comment>
<dbReference type="EMBL" id="FCNP01000048">
    <property type="protein sequence ID" value="CVI62827.1"/>
    <property type="molecule type" value="Genomic_DNA"/>
</dbReference>
<proteinExistence type="predicted"/>
<dbReference type="RefSeq" id="WP_193559590.1">
    <property type="nucleotide sequence ID" value="NZ_LT009777.1"/>
</dbReference>
<reference evidence="1" key="1">
    <citation type="submission" date="2016-01" db="EMBL/GenBank/DDBJ databases">
        <authorList>
            <person name="Regsiter A."/>
            <person name="william w."/>
        </authorList>
    </citation>
    <scope>NUCLEOTIDE SEQUENCE</scope>
    <source>
        <strain evidence="1">NCPPB 1641</strain>
    </source>
</reference>
<name>A0A1S7U7L1_9HYPH</name>
<dbReference type="AlphaFoldDB" id="A0A1S7U7L1"/>